<dbReference type="AlphaFoldDB" id="A0A9D5KAB1"/>
<name>A0A9D5KAB1_UNCW3</name>
<protein>
    <recommendedName>
        <fullName evidence="1">Metallo-beta-lactamase domain-containing protein</fullName>
    </recommendedName>
</protein>
<dbReference type="InterPro" id="IPR001279">
    <property type="entry name" value="Metallo-B-lactamas"/>
</dbReference>
<accession>A0A9D5KAB1</accession>
<evidence type="ECO:0000313" key="3">
    <source>
        <dbReference type="Proteomes" id="UP000630660"/>
    </source>
</evidence>
<evidence type="ECO:0000313" key="2">
    <source>
        <dbReference type="EMBL" id="MBD3365162.1"/>
    </source>
</evidence>
<reference evidence="2" key="1">
    <citation type="submission" date="2019-11" db="EMBL/GenBank/DDBJ databases">
        <title>Microbial mats filling the niche in hypersaline microbial mats.</title>
        <authorList>
            <person name="Wong H.L."/>
            <person name="Macleod F.I."/>
            <person name="White R.A. III"/>
            <person name="Burns B.P."/>
        </authorList>
    </citation>
    <scope>NUCLEOTIDE SEQUENCE</scope>
    <source>
        <strain evidence="2">Bin_327</strain>
    </source>
</reference>
<proteinExistence type="predicted"/>
<dbReference type="PANTHER" id="PTHR42663">
    <property type="entry name" value="HYDROLASE C777.06C-RELATED-RELATED"/>
    <property type="match status" value="1"/>
</dbReference>
<sequence>MKLHAFGARGSLPAPSTAGFNTSKYGGNTTCYYLEAGPFQIIIDMGSGARPLGDYLLKKGENGKPFIFLLTHYHSDHIQGIGFCVPFYIKQNTFYIHGFTPEGRENVDPLKNVVLQALEEQQASPYFPVPHGLLPANKRYRAHNRMFSEEFYYVEKAGDFLYKTESDIQDSHSFKRDKIIKVTTVPLHHPNGCLGYRVDYMDSSLAFCTDNEPFAFTNNKINNLCKDVDLIVLDGQYTAEQLAGLTQTFGHGNPELCVDQAIDCNAKRLLITHMDPGHDDKKVTEMEKTCIDYYTKKKSDTLKGVEFVKEGETWEV</sequence>
<dbReference type="EMBL" id="WJKJ01000270">
    <property type="protein sequence ID" value="MBD3365162.1"/>
    <property type="molecule type" value="Genomic_DNA"/>
</dbReference>
<evidence type="ECO:0000259" key="1">
    <source>
        <dbReference type="Pfam" id="PF12706"/>
    </source>
</evidence>
<organism evidence="2 3">
    <name type="scientific">candidate division WOR-3 bacterium</name>
    <dbReference type="NCBI Taxonomy" id="2052148"/>
    <lineage>
        <taxon>Bacteria</taxon>
        <taxon>Bacteria division WOR-3</taxon>
    </lineage>
</organism>
<comment type="caution">
    <text evidence="2">The sequence shown here is derived from an EMBL/GenBank/DDBJ whole genome shotgun (WGS) entry which is preliminary data.</text>
</comment>
<gene>
    <name evidence="2" type="ORF">GF359_08100</name>
</gene>
<feature type="domain" description="Metallo-beta-lactamase" evidence="1">
    <location>
        <begin position="164"/>
        <end position="274"/>
    </location>
</feature>
<dbReference type="PANTHER" id="PTHR42663:SF4">
    <property type="entry name" value="SLL1036 PROTEIN"/>
    <property type="match status" value="1"/>
</dbReference>
<dbReference type="SUPFAM" id="SSF56281">
    <property type="entry name" value="Metallo-hydrolase/oxidoreductase"/>
    <property type="match status" value="1"/>
</dbReference>
<dbReference type="CDD" id="cd07715">
    <property type="entry name" value="TaR3-like_MBL-fold"/>
    <property type="match status" value="1"/>
</dbReference>
<dbReference type="Gene3D" id="3.60.15.10">
    <property type="entry name" value="Ribonuclease Z/Hydroxyacylglutathione hydrolase-like"/>
    <property type="match status" value="1"/>
</dbReference>
<dbReference type="Proteomes" id="UP000630660">
    <property type="component" value="Unassembled WGS sequence"/>
</dbReference>
<dbReference type="Pfam" id="PF12706">
    <property type="entry name" value="Lactamase_B_2"/>
    <property type="match status" value="1"/>
</dbReference>
<dbReference type="InterPro" id="IPR036866">
    <property type="entry name" value="RibonucZ/Hydroxyglut_hydro"/>
</dbReference>